<dbReference type="Pfam" id="PF17820">
    <property type="entry name" value="PDZ_6"/>
    <property type="match status" value="1"/>
</dbReference>
<evidence type="ECO:0000256" key="4">
    <source>
        <dbReference type="ARBA" id="ARBA00022825"/>
    </source>
</evidence>
<dbReference type="NCBIfam" id="TIGR00225">
    <property type="entry name" value="prc"/>
    <property type="match status" value="1"/>
</dbReference>
<dbReference type="EMBL" id="FQUC01000005">
    <property type="protein sequence ID" value="SHF30113.1"/>
    <property type="molecule type" value="Genomic_DNA"/>
</dbReference>
<dbReference type="CDD" id="cd07560">
    <property type="entry name" value="Peptidase_S41_CPP"/>
    <property type="match status" value="1"/>
</dbReference>
<dbReference type="Gene3D" id="2.30.42.10">
    <property type="match status" value="1"/>
</dbReference>
<evidence type="ECO:0000256" key="6">
    <source>
        <dbReference type="SAM" id="SignalP"/>
    </source>
</evidence>
<dbReference type="RefSeq" id="WP_062182552.1">
    <property type="nucleotide sequence ID" value="NZ_BBXL01000017.1"/>
</dbReference>
<protein>
    <submittedName>
        <fullName evidence="8">Carboxyl-terminal processing protease</fullName>
    </submittedName>
</protein>
<dbReference type="GO" id="GO:0030288">
    <property type="term" value="C:outer membrane-bounded periplasmic space"/>
    <property type="evidence" value="ECO:0007669"/>
    <property type="project" value="TreeGrafter"/>
</dbReference>
<evidence type="ECO:0000256" key="3">
    <source>
        <dbReference type="ARBA" id="ARBA00022801"/>
    </source>
</evidence>
<dbReference type="Gene3D" id="3.90.226.10">
    <property type="entry name" value="2-enoyl-CoA Hydratase, Chain A, domain 1"/>
    <property type="match status" value="1"/>
</dbReference>
<sequence length="589" mass="65807">MKKGLSILVCASFLFAGAVQAQDKEKEDENKRYFEINKNIEIFNSVVKQLDMFYVDTLDVQKTVQSGIVNMLAGLDPYTDYMTEEQVSDFNVLTTGEYAGVGAIISYRNIDGRDMVVIVEPYEGMPAAKSGLKVGDIILAVDGVDMTSADKVAGELYGKTLSNKVTSHLKGQAGTEITVKIERPGVKKPFDVKLIRENIQISSVPYYGMLENNVGYIILTGFTDKCAQDVKKAFLELKGKGATSMILDLRGNGGGIMEEAIQIVNLFVPKGEMVLSTKGKMKQWDRTYRTTLDPIDTTMPLAVMVDRGSASAAEIVSGALQDLDRAVIIGQRTFGKGLVQAPRELPYGGSLKVTTSKYYIPSGRCIQAIDYTHRNEDGSVGRIPDSLTTVFKTAIGREVRDGGGVTPDIKLEVEKTPSITYYLLNQYIINDWVTEWALKNNKIAPIESFGITDEDYNSFKEFVKSKKDFKYDGLSEKRLKALKEVMDFEGYSQTADDEYKALEAKLVPDLDRDLNNFKETIEKLINMEIAKRYYFQKGEHIEQLKYDKDLKEVITLLNDQPKYKEIFTPGRKIVDLASKTGSEEEFGIE</sequence>
<evidence type="ECO:0000313" key="8">
    <source>
        <dbReference type="EMBL" id="SHF30113.1"/>
    </source>
</evidence>
<dbReference type="PROSITE" id="PS50106">
    <property type="entry name" value="PDZ"/>
    <property type="match status" value="1"/>
</dbReference>
<reference evidence="9" key="1">
    <citation type="submission" date="2016-11" db="EMBL/GenBank/DDBJ databases">
        <authorList>
            <person name="Varghese N."/>
            <person name="Submissions S."/>
        </authorList>
    </citation>
    <scope>NUCLEOTIDE SEQUENCE [LARGE SCALE GENOMIC DNA]</scope>
    <source>
        <strain evidence="9">DSM 27370</strain>
    </source>
</reference>
<dbReference type="SUPFAM" id="SSF52096">
    <property type="entry name" value="ClpP/crotonase"/>
    <property type="match status" value="1"/>
</dbReference>
<dbReference type="Gene3D" id="3.30.750.44">
    <property type="match status" value="1"/>
</dbReference>
<organism evidence="8 9">
    <name type="scientific">Dysgonomonas macrotermitis</name>
    <dbReference type="NCBI Taxonomy" id="1346286"/>
    <lineage>
        <taxon>Bacteria</taxon>
        <taxon>Pseudomonadati</taxon>
        <taxon>Bacteroidota</taxon>
        <taxon>Bacteroidia</taxon>
        <taxon>Bacteroidales</taxon>
        <taxon>Dysgonomonadaceae</taxon>
        <taxon>Dysgonomonas</taxon>
    </lineage>
</organism>
<accession>A0A1M5AIT5</accession>
<dbReference type="GO" id="GO:0008236">
    <property type="term" value="F:serine-type peptidase activity"/>
    <property type="evidence" value="ECO:0007669"/>
    <property type="project" value="UniProtKB-KW"/>
</dbReference>
<evidence type="ECO:0000259" key="7">
    <source>
        <dbReference type="PROSITE" id="PS50106"/>
    </source>
</evidence>
<dbReference type="InterPro" id="IPR004447">
    <property type="entry name" value="Peptidase_S41A"/>
</dbReference>
<dbReference type="STRING" id="1346286.SAMN05444362_10565"/>
<dbReference type="GO" id="GO:0004175">
    <property type="term" value="F:endopeptidase activity"/>
    <property type="evidence" value="ECO:0007669"/>
    <property type="project" value="TreeGrafter"/>
</dbReference>
<dbReference type="OrthoDB" id="9812068at2"/>
<evidence type="ECO:0000256" key="5">
    <source>
        <dbReference type="RuleBase" id="RU004404"/>
    </source>
</evidence>
<dbReference type="CDD" id="cd06782">
    <property type="entry name" value="cpPDZ_CPP-like"/>
    <property type="match status" value="1"/>
</dbReference>
<dbReference type="PANTHER" id="PTHR32060">
    <property type="entry name" value="TAIL-SPECIFIC PROTEASE"/>
    <property type="match status" value="1"/>
</dbReference>
<keyword evidence="9" id="KW-1185">Reference proteome</keyword>
<keyword evidence="3 5" id="KW-0378">Hydrolase</keyword>
<dbReference type="InterPro" id="IPR005151">
    <property type="entry name" value="Tail-specific_protease"/>
</dbReference>
<dbReference type="PANTHER" id="PTHR32060:SF30">
    <property type="entry name" value="CARBOXY-TERMINAL PROCESSING PROTEASE CTPA"/>
    <property type="match status" value="1"/>
</dbReference>
<dbReference type="GO" id="GO:0006508">
    <property type="term" value="P:proteolysis"/>
    <property type="evidence" value="ECO:0007669"/>
    <property type="project" value="UniProtKB-KW"/>
</dbReference>
<dbReference type="Proteomes" id="UP000184480">
    <property type="component" value="Unassembled WGS sequence"/>
</dbReference>
<proteinExistence type="inferred from homology"/>
<keyword evidence="6" id="KW-0732">Signal</keyword>
<evidence type="ECO:0000256" key="2">
    <source>
        <dbReference type="ARBA" id="ARBA00022670"/>
    </source>
</evidence>
<dbReference type="SMART" id="SM00228">
    <property type="entry name" value="PDZ"/>
    <property type="match status" value="1"/>
</dbReference>
<keyword evidence="4 5" id="KW-0720">Serine protease</keyword>
<feature type="chain" id="PRO_5009908775" evidence="6">
    <location>
        <begin position="22"/>
        <end position="589"/>
    </location>
</feature>
<dbReference type="Pfam" id="PF03572">
    <property type="entry name" value="Peptidase_S41"/>
    <property type="match status" value="1"/>
</dbReference>
<dbReference type="InterPro" id="IPR001478">
    <property type="entry name" value="PDZ"/>
</dbReference>
<evidence type="ECO:0000313" key="9">
    <source>
        <dbReference type="Proteomes" id="UP000184480"/>
    </source>
</evidence>
<evidence type="ECO:0000256" key="1">
    <source>
        <dbReference type="ARBA" id="ARBA00009179"/>
    </source>
</evidence>
<dbReference type="GO" id="GO:0007165">
    <property type="term" value="P:signal transduction"/>
    <property type="evidence" value="ECO:0007669"/>
    <property type="project" value="TreeGrafter"/>
</dbReference>
<dbReference type="SUPFAM" id="SSF50156">
    <property type="entry name" value="PDZ domain-like"/>
    <property type="match status" value="1"/>
</dbReference>
<dbReference type="InterPro" id="IPR036034">
    <property type="entry name" value="PDZ_sf"/>
</dbReference>
<name>A0A1M5AIT5_9BACT</name>
<dbReference type="InterPro" id="IPR041489">
    <property type="entry name" value="PDZ_6"/>
</dbReference>
<feature type="signal peptide" evidence="6">
    <location>
        <begin position="1"/>
        <end position="21"/>
    </location>
</feature>
<comment type="similarity">
    <text evidence="1 5">Belongs to the peptidase S41A family.</text>
</comment>
<dbReference type="InterPro" id="IPR029045">
    <property type="entry name" value="ClpP/crotonase-like_dom_sf"/>
</dbReference>
<dbReference type="AlphaFoldDB" id="A0A1M5AIT5"/>
<feature type="domain" description="PDZ" evidence="7">
    <location>
        <begin position="96"/>
        <end position="148"/>
    </location>
</feature>
<gene>
    <name evidence="8" type="ORF">SAMN05444362_10565</name>
</gene>
<keyword evidence="2 5" id="KW-0645">Protease</keyword>
<dbReference type="SMART" id="SM00245">
    <property type="entry name" value="TSPc"/>
    <property type="match status" value="1"/>
</dbReference>